<evidence type="ECO:0000256" key="10">
    <source>
        <dbReference type="ARBA" id="ARBA00023004"/>
    </source>
</evidence>
<dbReference type="OrthoDB" id="9808022at2"/>
<dbReference type="UniPathway" id="UPA00251">
    <property type="reaction ID" value="UER00323"/>
</dbReference>
<dbReference type="EC" id="1.3.98.3" evidence="14"/>
<feature type="binding site" evidence="15">
    <location>
        <position position="210"/>
    </location>
    <ligand>
        <name>S-adenosyl-L-methionine</name>
        <dbReference type="ChEBI" id="CHEBI:59789"/>
        <label>2</label>
    </ligand>
</feature>
<feature type="binding site" evidence="15">
    <location>
        <position position="173"/>
    </location>
    <ligand>
        <name>S-adenosyl-L-methionine</name>
        <dbReference type="ChEBI" id="CHEBI:59789"/>
        <label>2</label>
    </ligand>
</feature>
<evidence type="ECO:0000256" key="5">
    <source>
        <dbReference type="ARBA" id="ARBA00022485"/>
    </source>
</evidence>
<dbReference type="GO" id="GO:0005737">
    <property type="term" value="C:cytoplasm"/>
    <property type="evidence" value="ECO:0007669"/>
    <property type="project" value="UniProtKB-SubCell"/>
</dbReference>
<evidence type="ECO:0000256" key="2">
    <source>
        <dbReference type="ARBA" id="ARBA00004785"/>
    </source>
</evidence>
<feature type="domain" description="Radical SAM core" evidence="17">
    <location>
        <begin position="45"/>
        <end position="284"/>
    </location>
</feature>
<evidence type="ECO:0000256" key="3">
    <source>
        <dbReference type="ARBA" id="ARBA00005493"/>
    </source>
</evidence>
<dbReference type="GO" id="GO:0006782">
    <property type="term" value="P:protoporphyrinogen IX biosynthetic process"/>
    <property type="evidence" value="ECO:0007669"/>
    <property type="project" value="UniProtKB-UniPathway"/>
</dbReference>
<comment type="subunit">
    <text evidence="4">Monomer.</text>
</comment>
<dbReference type="AlphaFoldDB" id="L0WD58"/>
<feature type="binding site" evidence="15">
    <location>
        <begin position="66"/>
        <end position="68"/>
    </location>
    <ligand>
        <name>S-adenosyl-L-methionine</name>
        <dbReference type="ChEBI" id="CHEBI:59789"/>
        <label>2</label>
    </ligand>
</feature>
<dbReference type="InterPro" id="IPR013785">
    <property type="entry name" value="Aldolase_TIM"/>
</dbReference>
<dbReference type="SFLD" id="SFLDG01065">
    <property type="entry name" value="anaerobic_coproporphyrinogen-I"/>
    <property type="match status" value="1"/>
</dbReference>
<keyword evidence="11 14" id="KW-0411">Iron-sulfur</keyword>
<keyword evidence="9 14" id="KW-0560">Oxidoreductase</keyword>
<evidence type="ECO:0000256" key="14">
    <source>
        <dbReference type="PIRNR" id="PIRNR000167"/>
    </source>
</evidence>
<dbReference type="GO" id="GO:0051539">
    <property type="term" value="F:4 iron, 4 sulfur cluster binding"/>
    <property type="evidence" value="ECO:0007669"/>
    <property type="project" value="UniProtKB-KW"/>
</dbReference>
<evidence type="ECO:0000256" key="7">
    <source>
        <dbReference type="ARBA" id="ARBA00022691"/>
    </source>
</evidence>
<feature type="binding site" evidence="15">
    <location>
        <position position="111"/>
    </location>
    <ligand>
        <name>S-adenosyl-L-methionine</name>
        <dbReference type="ChEBI" id="CHEBI:59789"/>
        <label>1</label>
    </ligand>
</feature>
<evidence type="ECO:0000259" key="17">
    <source>
        <dbReference type="PROSITE" id="PS51918"/>
    </source>
</evidence>
<comment type="subcellular location">
    <subcellularLocation>
        <location evidence="1 14">Cytoplasm</location>
    </subcellularLocation>
</comment>
<proteinExistence type="inferred from homology"/>
<dbReference type="InterPro" id="IPR007197">
    <property type="entry name" value="rSAM"/>
</dbReference>
<comment type="cofactor">
    <cofactor evidence="14 16">
        <name>[4Fe-4S] cluster</name>
        <dbReference type="ChEBI" id="CHEBI:49883"/>
    </cofactor>
    <text evidence="14 16">Binds 1 [4Fe-4S] cluster. The cluster is coordinated with 3 cysteines and an exchangeable S-adenosyl-L-methionine.</text>
</comment>
<keyword evidence="10 14" id="KW-0408">Iron</keyword>
<keyword evidence="7 14" id="KW-0949">S-adenosyl-L-methionine</keyword>
<dbReference type="InterPro" id="IPR006638">
    <property type="entry name" value="Elp3/MiaA/NifB-like_rSAM"/>
</dbReference>
<evidence type="ECO:0000256" key="1">
    <source>
        <dbReference type="ARBA" id="ARBA00004496"/>
    </source>
</evidence>
<comment type="catalytic activity">
    <reaction evidence="13 14">
        <text>coproporphyrinogen III + 2 S-adenosyl-L-methionine = protoporphyrinogen IX + 2 5'-deoxyadenosine + 2 L-methionine + 2 CO2</text>
        <dbReference type="Rhea" id="RHEA:15425"/>
        <dbReference type="ChEBI" id="CHEBI:16526"/>
        <dbReference type="ChEBI" id="CHEBI:17319"/>
        <dbReference type="ChEBI" id="CHEBI:57307"/>
        <dbReference type="ChEBI" id="CHEBI:57309"/>
        <dbReference type="ChEBI" id="CHEBI:57844"/>
        <dbReference type="ChEBI" id="CHEBI:59789"/>
        <dbReference type="EC" id="1.3.98.3"/>
    </reaction>
</comment>
<sequence>MSPLNSEIIQHYGGPGPRYTSYPPADRFHEEISAADFDHAVALGNQARRPLSLYLHVPFCGSVCYYCACNRIITGNHARADEYVPLLKREIRHKARHVDSQRPVVQMHWGGGTPTYLSDAQITELVYDLARHFPLLDDDRGDYAIEIDPRTVNESRLGLLRGLGFNRISLGVQDLDPRVQQAVNRVQPYEMIRDVMGWARDFGFRSINTDLIYGLPWQSESSLARTIEQLLTLRPDRVSLYNYAHMPARFKVQKQIPEMALPSPSEKLSMLVRATEMFRRAGYRLIGMDHFALPEDDLAQAQENGTLHRNFQGYTLHGEADLLGLGVSAISQIGRFYGQNWKSLNQWQCAVLDDALPLERGYLLNDDDALRREVIMRLLCDMRLDMEEIGHRWKIEFTDYFLDALAQMADLELHGLIRRDGDSLQVTEVGRLVVRAIVQPFDRYRRLAQEGRFSRII</sequence>
<gene>
    <name evidence="18" type="ORF">A11A3_10326</name>
</gene>
<evidence type="ECO:0000313" key="19">
    <source>
        <dbReference type="Proteomes" id="UP000010164"/>
    </source>
</evidence>
<evidence type="ECO:0000256" key="16">
    <source>
        <dbReference type="PIRSR" id="PIRSR000167-2"/>
    </source>
</evidence>
<evidence type="ECO:0000256" key="12">
    <source>
        <dbReference type="ARBA" id="ARBA00023244"/>
    </source>
</evidence>
<dbReference type="Pfam" id="PF06969">
    <property type="entry name" value="HemN_C"/>
    <property type="match status" value="1"/>
</dbReference>
<dbReference type="InterPro" id="IPR004558">
    <property type="entry name" value="Coprogen_oxidase_HemN"/>
</dbReference>
<dbReference type="RefSeq" id="WP_008929242.1">
    <property type="nucleotide sequence ID" value="NZ_AMRJ01000015.1"/>
</dbReference>
<evidence type="ECO:0000256" key="15">
    <source>
        <dbReference type="PIRSR" id="PIRSR000167-1"/>
    </source>
</evidence>
<feature type="binding site" evidence="16">
    <location>
        <position position="60"/>
    </location>
    <ligand>
        <name>[4Fe-4S] cluster</name>
        <dbReference type="ChEBI" id="CHEBI:49883"/>
        <note>4Fe-4S-S-AdoMet</note>
    </ligand>
</feature>
<feature type="binding site" evidence="15">
    <location>
        <begin position="112"/>
        <end position="113"/>
    </location>
    <ligand>
        <name>S-adenosyl-L-methionine</name>
        <dbReference type="ChEBI" id="CHEBI:59789"/>
        <label>2</label>
    </ligand>
</feature>
<keyword evidence="12 14" id="KW-0627">Porphyrin biosynthesis</keyword>
<dbReference type="GO" id="GO:0051989">
    <property type="term" value="F:coproporphyrinogen dehydrogenase activity"/>
    <property type="evidence" value="ECO:0007669"/>
    <property type="project" value="UniProtKB-EC"/>
</dbReference>
<dbReference type="PROSITE" id="PS51918">
    <property type="entry name" value="RADICAL_SAM"/>
    <property type="match status" value="1"/>
</dbReference>
<feature type="binding site" evidence="15">
    <location>
        <position position="54"/>
    </location>
    <ligand>
        <name>S-adenosyl-L-methionine</name>
        <dbReference type="ChEBI" id="CHEBI:59789"/>
        <label>1</label>
    </ligand>
</feature>
<feature type="binding site" evidence="16">
    <location>
        <position position="67"/>
    </location>
    <ligand>
        <name>[4Fe-4S] cluster</name>
        <dbReference type="ChEBI" id="CHEBI:49883"/>
        <note>4Fe-4S-S-AdoMet</note>
    </ligand>
</feature>
<evidence type="ECO:0000256" key="9">
    <source>
        <dbReference type="ARBA" id="ARBA00023002"/>
    </source>
</evidence>
<dbReference type="CDD" id="cd01335">
    <property type="entry name" value="Radical_SAM"/>
    <property type="match status" value="1"/>
</dbReference>
<accession>L0WD58</accession>
<name>L0WD58_9GAMM</name>
<dbReference type="PATRIC" id="fig|1177179.3.peg.2056"/>
<feature type="binding site" evidence="15">
    <location>
        <position position="146"/>
    </location>
    <ligand>
        <name>S-adenosyl-L-methionine</name>
        <dbReference type="ChEBI" id="CHEBI:59789"/>
        <label>1</label>
    </ligand>
</feature>
<evidence type="ECO:0000256" key="4">
    <source>
        <dbReference type="ARBA" id="ARBA00011245"/>
    </source>
</evidence>
<dbReference type="PIRSF" id="PIRSF000167">
    <property type="entry name" value="HemN"/>
    <property type="match status" value="1"/>
</dbReference>
<keyword evidence="8 14" id="KW-0479">Metal-binding</keyword>
<dbReference type="STRING" id="1177179.A11A3_10326"/>
<comment type="similarity">
    <text evidence="3 14">Belongs to the anaerobic coproporphyrinogen-III oxidase family.</text>
</comment>
<dbReference type="PANTHER" id="PTHR13932">
    <property type="entry name" value="COPROPORPHYRINIGEN III OXIDASE"/>
    <property type="match status" value="1"/>
</dbReference>
<dbReference type="EMBL" id="AMRJ01000015">
    <property type="protein sequence ID" value="EKF74047.1"/>
    <property type="molecule type" value="Genomic_DNA"/>
</dbReference>
<dbReference type="eggNOG" id="COG0635">
    <property type="taxonomic scope" value="Bacteria"/>
</dbReference>
<dbReference type="Proteomes" id="UP000010164">
    <property type="component" value="Unassembled WGS sequence"/>
</dbReference>
<dbReference type="GO" id="GO:0046872">
    <property type="term" value="F:metal ion binding"/>
    <property type="evidence" value="ECO:0007669"/>
    <property type="project" value="UniProtKB-KW"/>
</dbReference>
<evidence type="ECO:0000256" key="6">
    <source>
        <dbReference type="ARBA" id="ARBA00022490"/>
    </source>
</evidence>
<dbReference type="InterPro" id="IPR034505">
    <property type="entry name" value="Coproporphyrinogen-III_oxidase"/>
</dbReference>
<dbReference type="Pfam" id="PF04055">
    <property type="entry name" value="Radical_SAM"/>
    <property type="match status" value="1"/>
</dbReference>
<feature type="binding site" evidence="15">
    <location>
        <position position="185"/>
    </location>
    <ligand>
        <name>S-adenosyl-L-methionine</name>
        <dbReference type="ChEBI" id="CHEBI:59789"/>
        <label>2</label>
    </ligand>
</feature>
<dbReference type="PANTHER" id="PTHR13932:SF6">
    <property type="entry name" value="OXYGEN-INDEPENDENT COPROPORPHYRINOGEN III OXIDASE"/>
    <property type="match status" value="1"/>
</dbReference>
<dbReference type="SFLD" id="SFLDS00029">
    <property type="entry name" value="Radical_SAM"/>
    <property type="match status" value="1"/>
</dbReference>
<dbReference type="NCBIfam" id="TIGR00538">
    <property type="entry name" value="hemN"/>
    <property type="match status" value="1"/>
</dbReference>
<evidence type="ECO:0000256" key="11">
    <source>
        <dbReference type="ARBA" id="ARBA00023014"/>
    </source>
</evidence>
<dbReference type="InterPro" id="IPR010723">
    <property type="entry name" value="HemN_C"/>
</dbReference>
<dbReference type="Gene3D" id="1.10.10.920">
    <property type="match status" value="1"/>
</dbReference>
<feature type="binding site" evidence="16">
    <location>
        <position position="64"/>
    </location>
    <ligand>
        <name>[4Fe-4S] cluster</name>
        <dbReference type="ChEBI" id="CHEBI:49883"/>
        <note>4Fe-4S-S-AdoMet</note>
    </ligand>
</feature>
<comment type="caution">
    <text evidence="18">The sequence shown here is derived from an EMBL/GenBank/DDBJ whole genome shotgun (WGS) entry which is preliminary data.</text>
</comment>
<dbReference type="SMART" id="SM00729">
    <property type="entry name" value="Elp3"/>
    <property type="match status" value="1"/>
</dbReference>
<dbReference type="Gene3D" id="3.20.20.70">
    <property type="entry name" value="Aldolase class I"/>
    <property type="match status" value="1"/>
</dbReference>
<evidence type="ECO:0000313" key="18">
    <source>
        <dbReference type="EMBL" id="EKF74047.1"/>
    </source>
</evidence>
<feature type="binding site" evidence="15">
    <location>
        <position position="244"/>
    </location>
    <ligand>
        <name>S-adenosyl-L-methionine</name>
        <dbReference type="ChEBI" id="CHEBI:59789"/>
        <label>2</label>
    </ligand>
</feature>
<protein>
    <recommendedName>
        <fullName evidence="14">Coproporphyrinogen-III oxidase</fullName>
        <ecNumber evidence="14">1.3.98.3</ecNumber>
    </recommendedName>
</protein>
<dbReference type="GO" id="GO:0004109">
    <property type="term" value="F:coproporphyrinogen oxidase activity"/>
    <property type="evidence" value="ECO:0007669"/>
    <property type="project" value="InterPro"/>
</dbReference>
<evidence type="ECO:0000256" key="8">
    <source>
        <dbReference type="ARBA" id="ARBA00022723"/>
    </source>
</evidence>
<dbReference type="SUPFAM" id="SSF102114">
    <property type="entry name" value="Radical SAM enzymes"/>
    <property type="match status" value="1"/>
</dbReference>
<keyword evidence="19" id="KW-1185">Reference proteome</keyword>
<comment type="pathway">
    <text evidence="2 14">Porphyrin-containing compound metabolism; protoporphyrin-IX biosynthesis; protoporphyrinogen-IX from coproporphyrinogen-III (AdoMet route): step 1/1.</text>
</comment>
<evidence type="ECO:0000256" key="13">
    <source>
        <dbReference type="ARBA" id="ARBA00048321"/>
    </source>
</evidence>
<feature type="binding site" evidence="15">
    <location>
        <position position="330"/>
    </location>
    <ligand>
        <name>S-adenosyl-L-methionine</name>
        <dbReference type="ChEBI" id="CHEBI:59789"/>
        <label>1</label>
    </ligand>
</feature>
<keyword evidence="6 14" id="KW-0963">Cytoplasm</keyword>
<dbReference type="InterPro" id="IPR058240">
    <property type="entry name" value="rSAM_sf"/>
</dbReference>
<organism evidence="18 19">
    <name type="scientific">Alcanivorax hongdengensis A-11-3</name>
    <dbReference type="NCBI Taxonomy" id="1177179"/>
    <lineage>
        <taxon>Bacteria</taxon>
        <taxon>Pseudomonadati</taxon>
        <taxon>Pseudomonadota</taxon>
        <taxon>Gammaproteobacteria</taxon>
        <taxon>Oceanospirillales</taxon>
        <taxon>Alcanivoracaceae</taxon>
        <taxon>Alcanivorax</taxon>
    </lineage>
</organism>
<keyword evidence="5 14" id="KW-0004">4Fe-4S</keyword>
<reference evidence="18 19" key="1">
    <citation type="journal article" date="2012" name="J. Bacteriol.">
        <title>Genome Sequence of the Alkane-Degrading Bacterium Alcanivorax hongdengensis Type Strain A-11-3.</title>
        <authorList>
            <person name="Lai Q."/>
            <person name="Shao Z."/>
        </authorList>
    </citation>
    <scope>NUCLEOTIDE SEQUENCE [LARGE SCALE GENOMIC DNA]</scope>
    <source>
        <strain evidence="18 19">A-11-3</strain>
    </source>
</reference>